<name>A0AAV7VDN8_PLEWA</name>
<comment type="caution">
    <text evidence="2">The sequence shown here is derived from an EMBL/GenBank/DDBJ whole genome shotgun (WGS) entry which is preliminary data.</text>
</comment>
<evidence type="ECO:0000313" key="2">
    <source>
        <dbReference type="EMBL" id="KAJ1199011.1"/>
    </source>
</evidence>
<accession>A0AAV7VDN8</accession>
<feature type="compositionally biased region" description="Low complexity" evidence="1">
    <location>
        <begin position="133"/>
        <end position="146"/>
    </location>
</feature>
<evidence type="ECO:0000256" key="1">
    <source>
        <dbReference type="SAM" id="MobiDB-lite"/>
    </source>
</evidence>
<protein>
    <submittedName>
        <fullName evidence="2">Uncharacterized protein</fullName>
    </submittedName>
</protein>
<reference evidence="2" key="1">
    <citation type="journal article" date="2022" name="bioRxiv">
        <title>Sequencing and chromosome-scale assembly of the giantPleurodeles waltlgenome.</title>
        <authorList>
            <person name="Brown T."/>
            <person name="Elewa A."/>
            <person name="Iarovenko S."/>
            <person name="Subramanian E."/>
            <person name="Araus A.J."/>
            <person name="Petzold A."/>
            <person name="Susuki M."/>
            <person name="Suzuki K.-i.T."/>
            <person name="Hayashi T."/>
            <person name="Toyoda A."/>
            <person name="Oliveira C."/>
            <person name="Osipova E."/>
            <person name="Leigh N.D."/>
            <person name="Simon A."/>
            <person name="Yun M.H."/>
        </authorList>
    </citation>
    <scope>NUCLEOTIDE SEQUENCE</scope>
    <source>
        <strain evidence="2">20211129_DDA</strain>
        <tissue evidence="2">Liver</tissue>
    </source>
</reference>
<feature type="region of interest" description="Disordered" evidence="1">
    <location>
        <begin position="1"/>
        <end position="22"/>
    </location>
</feature>
<keyword evidence="3" id="KW-1185">Reference proteome</keyword>
<organism evidence="2 3">
    <name type="scientific">Pleurodeles waltl</name>
    <name type="common">Iberian ribbed newt</name>
    <dbReference type="NCBI Taxonomy" id="8319"/>
    <lineage>
        <taxon>Eukaryota</taxon>
        <taxon>Metazoa</taxon>
        <taxon>Chordata</taxon>
        <taxon>Craniata</taxon>
        <taxon>Vertebrata</taxon>
        <taxon>Euteleostomi</taxon>
        <taxon>Amphibia</taxon>
        <taxon>Batrachia</taxon>
        <taxon>Caudata</taxon>
        <taxon>Salamandroidea</taxon>
        <taxon>Salamandridae</taxon>
        <taxon>Pleurodelinae</taxon>
        <taxon>Pleurodeles</taxon>
    </lineage>
</organism>
<dbReference type="EMBL" id="JANPWB010000003">
    <property type="protein sequence ID" value="KAJ1199011.1"/>
    <property type="molecule type" value="Genomic_DNA"/>
</dbReference>
<evidence type="ECO:0000313" key="3">
    <source>
        <dbReference type="Proteomes" id="UP001066276"/>
    </source>
</evidence>
<gene>
    <name evidence="2" type="ORF">NDU88_002849</name>
</gene>
<sequence length="258" mass="28560">MNAKLGKNSLGSKNPQDCGEGLMSEVKRAEQKIRRSDHFIAHNNIQEQERAKETQRLIEGRPESCVKKRTVQERIGAAAGEDVDTNLSLEIEKVEYDGRNGNWLKDGGDKFYSLMEESEAVSSGYDLNKEGGSSLSEAESLTESLSPVVGPTVQPQRRHHKCIKSRTGSVGVTDSPAATLKWDYSGIRLSQSERSLQSPSNTAFTLNLTVSENCPDEQANNMANSDTKMFQLIYGNMRELQTETQAENRKACVATKQL</sequence>
<feature type="region of interest" description="Disordered" evidence="1">
    <location>
        <begin position="124"/>
        <end position="169"/>
    </location>
</feature>
<dbReference type="Proteomes" id="UP001066276">
    <property type="component" value="Chromosome 2_1"/>
</dbReference>
<proteinExistence type="predicted"/>
<dbReference type="AlphaFoldDB" id="A0AAV7VDN8"/>